<keyword evidence="3" id="KW-1185">Reference proteome</keyword>
<evidence type="ECO:0000313" key="3">
    <source>
        <dbReference type="Proteomes" id="UP000076717"/>
    </source>
</evidence>
<accession>A0A162F6X8</accession>
<sequence>MCVERLPIARRLAEPRDVRDGQARRIRDLATAAGDQLTQRCLSTLSGLGQLARAPTVALESTAFGGGDDQVALQPGGIALELAERAGHVRSPPRLLSEGVESGAQHVDPLGPDTIDASSAFTGQITAALDLGPDPDDPTSHVGAAGIEREAGAELADDRVAQSHGFDERDGAVPGGVETPPDQLRHPLPRDDIDPARVPGGLELGQAPCHGLAERLREHHVGRVVLGLRRRERRGVQTRELAGRSVEPAGQRGEVLEEFALRRGLAQPPGSDGRPLRETRAHRPYSAAGGDASPNTPSQRS</sequence>
<comment type="caution">
    <text evidence="2">The sequence shown here is derived from an EMBL/GenBank/DDBJ whole genome shotgun (WGS) entry which is preliminary data.</text>
</comment>
<evidence type="ECO:0000313" key="2">
    <source>
        <dbReference type="EMBL" id="KZX19833.1"/>
    </source>
</evidence>
<dbReference type="Proteomes" id="UP000076717">
    <property type="component" value="Unassembled WGS sequence"/>
</dbReference>
<dbReference type="EMBL" id="LIIN01000194">
    <property type="protein sequence ID" value="KZX19833.1"/>
    <property type="molecule type" value="Genomic_DNA"/>
</dbReference>
<protein>
    <submittedName>
        <fullName evidence="2">Uncharacterized protein</fullName>
    </submittedName>
</protein>
<gene>
    <name evidence="2" type="ORF">ACH61_03072</name>
</gene>
<feature type="region of interest" description="Disordered" evidence="1">
    <location>
        <begin position="260"/>
        <end position="301"/>
    </location>
</feature>
<feature type="region of interest" description="Disordered" evidence="1">
    <location>
        <begin position="165"/>
        <end position="188"/>
    </location>
</feature>
<organism evidence="2 3">
    <name type="scientific">Rathayibacter tanaceti</name>
    <dbReference type="NCBI Taxonomy" id="1671680"/>
    <lineage>
        <taxon>Bacteria</taxon>
        <taxon>Bacillati</taxon>
        <taxon>Actinomycetota</taxon>
        <taxon>Actinomycetes</taxon>
        <taxon>Micrococcales</taxon>
        <taxon>Microbacteriaceae</taxon>
        <taxon>Rathayibacter</taxon>
    </lineage>
</organism>
<evidence type="ECO:0000256" key="1">
    <source>
        <dbReference type="SAM" id="MobiDB-lite"/>
    </source>
</evidence>
<reference evidence="2 3" key="1">
    <citation type="submission" date="2015-08" db="EMBL/GenBank/DDBJ databases">
        <title>Draft Genome Sequence of Rathayibacter sp. Strain VKM Ac-2596 Isolated from Leaf Gall Induced by Plant-Parasitic Nematodes.</title>
        <authorList>
            <person name="Vasilenko O.V."/>
            <person name="Starodumova I.P."/>
            <person name="Tarlachkov S.V."/>
            <person name="Dorofeeva L.V."/>
            <person name="Evtushenko L.I."/>
        </authorList>
    </citation>
    <scope>NUCLEOTIDE SEQUENCE [LARGE SCALE GENOMIC DNA]</scope>
    <source>
        <strain evidence="2 3">VKM Ac-2596</strain>
    </source>
</reference>
<proteinExistence type="predicted"/>
<dbReference type="AlphaFoldDB" id="A0A162F6X8"/>
<name>A0A162F6X8_9MICO</name>